<dbReference type="STRING" id="1196031.A361_19265"/>
<dbReference type="EMBL" id="CP015506">
    <property type="protein sequence ID" value="AND41203.1"/>
    <property type="molecule type" value="Genomic_DNA"/>
</dbReference>
<organism evidence="2 3">
    <name type="scientific">Cytobacillus oceanisediminis 2691</name>
    <dbReference type="NCBI Taxonomy" id="1196031"/>
    <lineage>
        <taxon>Bacteria</taxon>
        <taxon>Bacillati</taxon>
        <taxon>Bacillota</taxon>
        <taxon>Bacilli</taxon>
        <taxon>Bacillales</taxon>
        <taxon>Bacillaceae</taxon>
        <taxon>Cytobacillus</taxon>
    </lineage>
</organism>
<accession>A0A160MEF8</accession>
<name>A0A160MEF8_9BACI</name>
<protein>
    <recommendedName>
        <fullName evidence="1">YpoC-like domain-containing protein</fullName>
    </recommendedName>
</protein>
<evidence type="ECO:0000259" key="1">
    <source>
        <dbReference type="Pfam" id="PF21747"/>
    </source>
</evidence>
<reference evidence="2 3" key="1">
    <citation type="submission" date="2016-04" db="EMBL/GenBank/DDBJ databases">
        <title>Complete genome sequence of Bacillus oceanisediminis strain 2691.</title>
        <authorList>
            <person name="Jeong H."/>
            <person name="Kim H.J."/>
            <person name="Lee D.-W."/>
        </authorList>
    </citation>
    <scope>NUCLEOTIDE SEQUENCE [LARGE SCALE GENOMIC DNA]</scope>
    <source>
        <strain evidence="2 3">2691</strain>
    </source>
</reference>
<sequence>MTGEIVIPVTEQLCHSLFYKMNDSLAVKEGSLSAYQPLPPFLYEAAFYRGIPAVRPWETSEKFIPVLMNEWAGQKHLLGMHFSNRDQKAALDPMKVSLGVFLQLLYWANSKPVNLQSDPGELPIKPVNLKERLNFIFARPAFYHSYIQLSELMSEMEKQYMKMLALEKSKRKRL</sequence>
<proteinExistence type="predicted"/>
<dbReference type="Proteomes" id="UP000077856">
    <property type="component" value="Chromosome"/>
</dbReference>
<dbReference type="AlphaFoldDB" id="A0A160MEF8"/>
<dbReference type="KEGG" id="bon:A361_19265"/>
<dbReference type="Pfam" id="PF21747">
    <property type="entry name" value="YpoC"/>
    <property type="match status" value="1"/>
</dbReference>
<gene>
    <name evidence="2" type="ORF">A361_19265</name>
</gene>
<evidence type="ECO:0000313" key="3">
    <source>
        <dbReference type="Proteomes" id="UP000077856"/>
    </source>
</evidence>
<dbReference type="InterPro" id="IPR048427">
    <property type="entry name" value="YpoC"/>
</dbReference>
<dbReference type="RefSeq" id="WP_019380438.1">
    <property type="nucleotide sequence ID" value="NZ_CP015506.1"/>
</dbReference>
<evidence type="ECO:0000313" key="2">
    <source>
        <dbReference type="EMBL" id="AND41203.1"/>
    </source>
</evidence>
<feature type="domain" description="YpoC-like" evidence="1">
    <location>
        <begin position="61"/>
        <end position="168"/>
    </location>
</feature>
<dbReference type="eggNOG" id="ENOG5033AMM">
    <property type="taxonomic scope" value="Bacteria"/>
</dbReference>